<dbReference type="Pfam" id="PF14791">
    <property type="entry name" value="DNA_pol_B_thumb"/>
    <property type="match status" value="1"/>
</dbReference>
<dbReference type="SUPFAM" id="SSF81585">
    <property type="entry name" value="PsbU/PolX domain-like"/>
    <property type="match status" value="1"/>
</dbReference>
<dbReference type="PANTHER" id="PTHR11276">
    <property type="entry name" value="DNA POLYMERASE TYPE-X FAMILY MEMBER"/>
    <property type="match status" value="1"/>
</dbReference>
<evidence type="ECO:0000313" key="6">
    <source>
        <dbReference type="Proteomes" id="UP000612055"/>
    </source>
</evidence>
<dbReference type="SMART" id="SM00483">
    <property type="entry name" value="POLXc"/>
    <property type="match status" value="1"/>
</dbReference>
<dbReference type="Gene3D" id="1.10.150.20">
    <property type="entry name" value="5' to 3' exonuclease, C-terminal subdomain"/>
    <property type="match status" value="1"/>
</dbReference>
<dbReference type="SUPFAM" id="SSF81301">
    <property type="entry name" value="Nucleotidyltransferase"/>
    <property type="match status" value="1"/>
</dbReference>
<dbReference type="Gene3D" id="3.30.210.10">
    <property type="entry name" value="DNA polymerase, thumb domain"/>
    <property type="match status" value="1"/>
</dbReference>
<evidence type="ECO:0000256" key="2">
    <source>
        <dbReference type="ARBA" id="ARBA00022695"/>
    </source>
</evidence>
<dbReference type="InterPro" id="IPR029398">
    <property type="entry name" value="PolB_thumb"/>
</dbReference>
<sequence length="1517" mass="152743">MSGPQPKRKKVEGGKAMAQTAKPAATGAVVLIDQSVRAHTARRKLAMDVATKAGWVVLQAHSPELCAATPAPTHIVLGPPPAAQAAAARLRQALSRWPGALLLREEWLTQLTTLRRLPPTAGFVAEGAEPAKAAPALVAASTAAPTASTAPASAAAAPASAAAPAAAVPRPLAPREGRYERWLGRWDPAFDSMDDNELMLQARFNDARCARIGNWAAAAGLRELKRFEAAVRGSDDEVGTRALAYARAAASVTACAFRLTPDMPDEYLARALPFVSASCARVIKELLASASHMHPHLCGSQGQGPGQGGGQQHTPVRPGAGGPSWAYAASPGLSPGPSPVLPSLSSSQPALALPASPAVASGTDGTAPRGSAAAAAAAAPPFTCARLEAFRSDRAVPDGTGALRRDTAGAATRRALMKLPGVGPSTAKEWYDMGLRSLAEAAEACREGRLSAAPATAWALQHYQDLTADVTPFELAEMRAAVTATLRVALGPSGYDPQRWTVEVVGGGRRGKAGHDVDLLVSHPGLGTAGAMDAALEAVVPRLVEQGHLLPVTGNCTQVQTRMHARHCRRVEQALAEGGRPLEGRARIADGLSHVFSVFVTSAGRRKRLDIVFCCWSWRPHALFGWTGSTQLTRFFNLVAAKRGFHRTNHALYDCRTRKPVPGIDTEEQLFAVVGLPYREPQDRQSVALRGPPFNTIRTSLPVPPADLHAAWCADGGNAARRLPLRHRRRLMALAAASGADGLPTLQALERACACPVDPKVLRAAAASGDVPTAAWVLAKLDELCAAVAPQLPGGLGRALEAAAAAGQGDMCDWLLAQIAARWDGGTASVSDGGASGGGGSSGGGAGADNAYGGGTNAMADGGGGSSSSGVGTSAEGAGGASASASAPADAAADDNDVEDDGVAATNHRGCSVLFGSARQPPRPPAHPGWRALRAAAAGGHSGLARRLLMLREWPREALAGFAQGAAEGLPLADMQAALCEWLPAAPGFAAFALRRTRTAEAGGVAGLAGGREQSGAVLAAAAASATPDWRDKVEWLEAAGAAKTARAAAAVLEACSSPPSLALGAAGPLPLTPCNSALFLTPAPSPKAGGGGAGGAGGGGCSGGGSWRERLTWLLGRGYPVDSSALGAAVRCGNAEAVTWLLGSSADADSATGGGGRGDRPRLQVRVVAGGDVAKTAVRGQVGVMATLAAAGVPAAQLAHVTLAEVAARSGQTEVVEWMLRTAMTVAAAPVVRRMVAAAAEEGEVVAAAVAEAQAKLAAAAAVGPLAPSAPEAAVVLAAPPVPLAAAVAGGAVDAEDLPLPPAAGSVAAAVAALNLLTLAGPGPRGSAAGSAAAASDEAAATAAATAAAAAAAVLAARRILTEDLFEAAAGSGCVPLLETLLDAWGCPAGECAVAAAVEAGGADALEYLVRRAVPSQNGGDPYVLAACAGDLATLANLQRLGLSQGPLTLRGAAAEGAPRWALEWLVRAGLGAGPGVAAAWDWQGAVAMALRARKGDGAEVAGWLREEMQRALQRA</sequence>
<accession>A0A836C4E3</accession>
<dbReference type="InterPro" id="IPR037160">
    <property type="entry name" value="DNA_Pol_thumb_sf"/>
</dbReference>
<dbReference type="GO" id="GO:0003677">
    <property type="term" value="F:DNA binding"/>
    <property type="evidence" value="ECO:0007669"/>
    <property type="project" value="InterPro"/>
</dbReference>
<keyword evidence="1" id="KW-0808">Transferase</keyword>
<dbReference type="Pfam" id="PF10391">
    <property type="entry name" value="DNA_pol_lambd_f"/>
    <property type="match status" value="1"/>
</dbReference>
<dbReference type="PRINTS" id="PR00869">
    <property type="entry name" value="DNAPOLX"/>
</dbReference>
<evidence type="ECO:0000313" key="5">
    <source>
        <dbReference type="EMBL" id="KAG2500066.1"/>
    </source>
</evidence>
<keyword evidence="2" id="KW-0548">Nucleotidyltransferase</keyword>
<comment type="caution">
    <text evidence="5">The sequence shown here is derived from an EMBL/GenBank/DDBJ whole genome shotgun (WGS) entry which is preliminary data.</text>
</comment>
<dbReference type="Gene3D" id="3.30.460.10">
    <property type="entry name" value="Beta Polymerase, domain 2"/>
    <property type="match status" value="1"/>
</dbReference>
<evidence type="ECO:0000259" key="4">
    <source>
        <dbReference type="SMART" id="SM00483"/>
    </source>
</evidence>
<proteinExistence type="predicted"/>
<feature type="compositionally biased region" description="Gly residues" evidence="3">
    <location>
        <begin position="301"/>
        <end position="311"/>
    </location>
</feature>
<evidence type="ECO:0000256" key="3">
    <source>
        <dbReference type="SAM" id="MobiDB-lite"/>
    </source>
</evidence>
<dbReference type="PANTHER" id="PTHR11276:SF28">
    <property type="entry name" value="DNA POLYMERASE LAMBDA"/>
    <property type="match status" value="1"/>
</dbReference>
<dbReference type="OrthoDB" id="205514at2759"/>
<dbReference type="InterPro" id="IPR018944">
    <property type="entry name" value="DNA_pol_lambd_fingers_domain"/>
</dbReference>
<dbReference type="GO" id="GO:0005634">
    <property type="term" value="C:nucleus"/>
    <property type="evidence" value="ECO:0007669"/>
    <property type="project" value="TreeGrafter"/>
</dbReference>
<reference evidence="5" key="1">
    <citation type="journal article" date="2020" name="bioRxiv">
        <title>Comparative genomics of Chlamydomonas.</title>
        <authorList>
            <person name="Craig R.J."/>
            <person name="Hasan A.R."/>
            <person name="Ness R.W."/>
            <person name="Keightley P.D."/>
        </authorList>
    </citation>
    <scope>NUCLEOTIDE SEQUENCE</scope>
    <source>
        <strain evidence="5">CCAP 11/70</strain>
    </source>
</reference>
<dbReference type="GO" id="GO:0006303">
    <property type="term" value="P:double-strand break repair via nonhomologous end joining"/>
    <property type="evidence" value="ECO:0007669"/>
    <property type="project" value="TreeGrafter"/>
</dbReference>
<dbReference type="InterPro" id="IPR002054">
    <property type="entry name" value="DNA-dir_DNA_pol_X"/>
</dbReference>
<dbReference type="InterPro" id="IPR043519">
    <property type="entry name" value="NT_sf"/>
</dbReference>
<feature type="region of interest" description="Disordered" evidence="3">
    <location>
        <begin position="297"/>
        <end position="331"/>
    </location>
</feature>
<feature type="compositionally biased region" description="Low complexity" evidence="3">
    <location>
        <begin position="868"/>
        <end position="891"/>
    </location>
</feature>
<protein>
    <recommendedName>
        <fullName evidence="4">DNA-directed DNA polymerase X domain-containing protein</fullName>
    </recommendedName>
</protein>
<dbReference type="EMBL" id="JAEHOE010000005">
    <property type="protein sequence ID" value="KAG2500066.1"/>
    <property type="molecule type" value="Genomic_DNA"/>
</dbReference>
<dbReference type="GO" id="GO:0003887">
    <property type="term" value="F:DNA-directed DNA polymerase activity"/>
    <property type="evidence" value="ECO:0007669"/>
    <property type="project" value="InterPro"/>
</dbReference>
<dbReference type="InterPro" id="IPR022312">
    <property type="entry name" value="DNA_pol_X"/>
</dbReference>
<gene>
    <name evidence="5" type="ORF">HYH03_002343</name>
</gene>
<keyword evidence="6" id="KW-1185">Reference proteome</keyword>
<feature type="domain" description="DNA-directed DNA polymerase X" evidence="4">
    <location>
        <begin position="212"/>
        <end position="685"/>
    </location>
</feature>
<evidence type="ECO:0000256" key="1">
    <source>
        <dbReference type="ARBA" id="ARBA00022679"/>
    </source>
</evidence>
<feature type="compositionally biased region" description="Acidic residues" evidence="3">
    <location>
        <begin position="892"/>
        <end position="902"/>
    </location>
</feature>
<name>A0A836C4E3_9CHLO</name>
<dbReference type="Proteomes" id="UP000612055">
    <property type="component" value="Unassembled WGS sequence"/>
</dbReference>
<organism evidence="5 6">
    <name type="scientific">Edaphochlamys debaryana</name>
    <dbReference type="NCBI Taxonomy" id="47281"/>
    <lineage>
        <taxon>Eukaryota</taxon>
        <taxon>Viridiplantae</taxon>
        <taxon>Chlorophyta</taxon>
        <taxon>core chlorophytes</taxon>
        <taxon>Chlorophyceae</taxon>
        <taxon>CS clade</taxon>
        <taxon>Chlamydomonadales</taxon>
        <taxon>Chlamydomonadales incertae sedis</taxon>
        <taxon>Edaphochlamys</taxon>
    </lineage>
</organism>
<feature type="region of interest" description="Disordered" evidence="3">
    <location>
        <begin position="862"/>
        <end position="903"/>
    </location>
</feature>